<dbReference type="RefSeq" id="WP_269443811.1">
    <property type="nucleotide sequence ID" value="NZ_CP097463.1"/>
</dbReference>
<dbReference type="PANTHER" id="PTHR38479:SF2">
    <property type="entry name" value="WINGED HELIX DNA-BINDING DOMAIN-CONTAINING PROTEIN"/>
    <property type="match status" value="1"/>
</dbReference>
<dbReference type="Pfam" id="PF06224">
    <property type="entry name" value="AlkZ-like"/>
    <property type="match status" value="1"/>
</dbReference>
<dbReference type="PANTHER" id="PTHR38479">
    <property type="entry name" value="LMO0824 PROTEIN"/>
    <property type="match status" value="1"/>
</dbReference>
<dbReference type="Proteomes" id="UP001164693">
    <property type="component" value="Chromosome"/>
</dbReference>
<organism evidence="1 2">
    <name type="scientific">Jatrophihabitans cynanchi</name>
    <dbReference type="NCBI Taxonomy" id="2944128"/>
    <lineage>
        <taxon>Bacteria</taxon>
        <taxon>Bacillati</taxon>
        <taxon>Actinomycetota</taxon>
        <taxon>Actinomycetes</taxon>
        <taxon>Jatrophihabitantales</taxon>
        <taxon>Jatrophihabitantaceae</taxon>
        <taxon>Jatrophihabitans</taxon>
    </lineage>
</organism>
<accession>A0ABY7K114</accession>
<keyword evidence="1" id="KW-0238">DNA-binding</keyword>
<keyword evidence="2" id="KW-1185">Reference proteome</keyword>
<evidence type="ECO:0000313" key="2">
    <source>
        <dbReference type="Proteomes" id="UP001164693"/>
    </source>
</evidence>
<name>A0ABY7K114_9ACTN</name>
<evidence type="ECO:0000313" key="1">
    <source>
        <dbReference type="EMBL" id="WAX57272.1"/>
    </source>
</evidence>
<protein>
    <submittedName>
        <fullName evidence="1">Winged helix DNA-binding domain-containing protein</fullName>
    </submittedName>
</protein>
<dbReference type="EMBL" id="CP097463">
    <property type="protein sequence ID" value="WAX57272.1"/>
    <property type="molecule type" value="Genomic_DNA"/>
</dbReference>
<dbReference type="InterPro" id="IPR009351">
    <property type="entry name" value="AlkZ-like"/>
</dbReference>
<sequence>MLDAIAERRVVRTWLMRNTIHLVAAADIRWMTALLGPMIRRRFQTVRWPELGLTPALLEAAAGMTPEVLAGQALTRHELAAALVEHGVPVPTDGQAPTHLLVYLSTVGLTCRGIDRGRDATFVLLEEWLPDAPAGPRGDDALTELARRYFAAFSPATAADFTTWSGLPSSRAIETIRDELSETDVFGRPGYRLGEVEPAHGVRLLPAFDNYLVGYAVRSFIDDTRRGEVYVGGVIRPTVLRDGRVVGRWRLVKGAVEITPFEPFDGRTASAIEKEIADITGFLTAPGRSAARRTRLLPGAR</sequence>
<gene>
    <name evidence="1" type="ORF">M6B22_00550</name>
</gene>
<dbReference type="GO" id="GO:0003677">
    <property type="term" value="F:DNA binding"/>
    <property type="evidence" value="ECO:0007669"/>
    <property type="project" value="UniProtKB-KW"/>
</dbReference>
<proteinExistence type="predicted"/>
<reference evidence="1" key="1">
    <citation type="submission" date="2022-05" db="EMBL/GenBank/DDBJ databases">
        <title>Jatrophihabitans sp. SB3-54 whole genome sequence.</title>
        <authorList>
            <person name="Suh M.K."/>
            <person name="Eom M.K."/>
            <person name="Kim J.S."/>
            <person name="Kim H.S."/>
            <person name="Do H.E."/>
            <person name="Shin Y.K."/>
            <person name="Lee J.-S."/>
        </authorList>
    </citation>
    <scope>NUCLEOTIDE SEQUENCE</scope>
    <source>
        <strain evidence="1">SB3-54</strain>
    </source>
</reference>